<evidence type="ECO:0000313" key="3">
    <source>
        <dbReference type="EMBL" id="RNA28826.1"/>
    </source>
</evidence>
<feature type="chain" id="PRO_5018217707" evidence="2">
    <location>
        <begin position="24"/>
        <end position="76"/>
    </location>
</feature>
<organism evidence="3 4">
    <name type="scientific">Brachionus plicatilis</name>
    <name type="common">Marine rotifer</name>
    <name type="synonym">Brachionus muelleri</name>
    <dbReference type="NCBI Taxonomy" id="10195"/>
    <lineage>
        <taxon>Eukaryota</taxon>
        <taxon>Metazoa</taxon>
        <taxon>Spiralia</taxon>
        <taxon>Gnathifera</taxon>
        <taxon>Rotifera</taxon>
        <taxon>Eurotatoria</taxon>
        <taxon>Monogononta</taxon>
        <taxon>Pseudotrocha</taxon>
        <taxon>Ploima</taxon>
        <taxon>Brachionidae</taxon>
        <taxon>Brachionus</taxon>
    </lineage>
</organism>
<dbReference type="EMBL" id="REGN01002328">
    <property type="protein sequence ID" value="RNA28826.1"/>
    <property type="molecule type" value="Genomic_DNA"/>
</dbReference>
<feature type="signal peptide" evidence="2">
    <location>
        <begin position="1"/>
        <end position="23"/>
    </location>
</feature>
<name>A0A3M7RZ70_BRAPC</name>
<evidence type="ECO:0000313" key="4">
    <source>
        <dbReference type="Proteomes" id="UP000276133"/>
    </source>
</evidence>
<reference evidence="3 4" key="1">
    <citation type="journal article" date="2018" name="Sci. Rep.">
        <title>Genomic signatures of local adaptation to the degree of environmental predictability in rotifers.</title>
        <authorList>
            <person name="Franch-Gras L."/>
            <person name="Hahn C."/>
            <person name="Garcia-Roger E.M."/>
            <person name="Carmona M.J."/>
            <person name="Serra M."/>
            <person name="Gomez A."/>
        </authorList>
    </citation>
    <scope>NUCLEOTIDE SEQUENCE [LARGE SCALE GENOMIC DNA]</scope>
    <source>
        <strain evidence="3">HYR1</strain>
    </source>
</reference>
<feature type="compositionally biased region" description="Gly residues" evidence="1">
    <location>
        <begin position="45"/>
        <end position="68"/>
    </location>
</feature>
<dbReference type="AlphaFoldDB" id="A0A3M7RZ70"/>
<proteinExistence type="predicted"/>
<dbReference type="Proteomes" id="UP000276133">
    <property type="component" value="Unassembled WGS sequence"/>
</dbReference>
<sequence length="76" mass="7687">MKLLTLSLVLVVFALFATKSAFGQLSLQEIIRLLQEEDQYYPGQGLPGLPGGGMSGAGGGGGGSGLPGLPGMPGRR</sequence>
<comment type="caution">
    <text evidence="3">The sequence shown here is derived from an EMBL/GenBank/DDBJ whole genome shotgun (WGS) entry which is preliminary data.</text>
</comment>
<feature type="region of interest" description="Disordered" evidence="1">
    <location>
        <begin position="44"/>
        <end position="76"/>
    </location>
</feature>
<protein>
    <submittedName>
        <fullName evidence="3">Uncharacterized protein</fullName>
    </submittedName>
</protein>
<evidence type="ECO:0000256" key="1">
    <source>
        <dbReference type="SAM" id="MobiDB-lite"/>
    </source>
</evidence>
<keyword evidence="4" id="KW-1185">Reference proteome</keyword>
<accession>A0A3M7RZ70</accession>
<evidence type="ECO:0000256" key="2">
    <source>
        <dbReference type="SAM" id="SignalP"/>
    </source>
</evidence>
<gene>
    <name evidence="3" type="ORF">BpHYR1_039076</name>
</gene>
<keyword evidence="2" id="KW-0732">Signal</keyword>